<feature type="compositionally biased region" description="Basic and acidic residues" evidence="1">
    <location>
        <begin position="1"/>
        <end position="18"/>
    </location>
</feature>
<gene>
    <name evidence="2" type="ORF">A4X13_0g8020</name>
</gene>
<keyword evidence="3" id="KW-1185">Reference proteome</keyword>
<feature type="region of interest" description="Disordered" evidence="1">
    <location>
        <begin position="1"/>
        <end position="42"/>
    </location>
</feature>
<evidence type="ECO:0000256" key="1">
    <source>
        <dbReference type="SAM" id="MobiDB-lite"/>
    </source>
</evidence>
<evidence type="ECO:0000313" key="3">
    <source>
        <dbReference type="Proteomes" id="UP000077521"/>
    </source>
</evidence>
<dbReference type="Proteomes" id="UP000077521">
    <property type="component" value="Unassembled WGS sequence"/>
</dbReference>
<dbReference type="InterPro" id="IPR005123">
    <property type="entry name" value="Oxoglu/Fe-dep_dioxygenase_dom"/>
</dbReference>
<comment type="caution">
    <text evidence="2">The sequence shown here is derived from an EMBL/GenBank/DDBJ whole genome shotgun (WGS) entry which is preliminary data.</text>
</comment>
<dbReference type="Gene3D" id="2.60.120.620">
    <property type="entry name" value="q2cbj1_9rhob like domain"/>
    <property type="match status" value="1"/>
</dbReference>
<proteinExistence type="predicted"/>
<protein>
    <submittedName>
        <fullName evidence="2">Uncharacterized protein</fullName>
    </submittedName>
</protein>
<dbReference type="PANTHER" id="PTHR33099">
    <property type="entry name" value="FE2OG DIOXYGENASE DOMAIN-CONTAINING PROTEIN"/>
    <property type="match status" value="1"/>
</dbReference>
<sequence>MGRWGRDYDDMYESHRDDEVDAGGSDLDNDDGEDGSVEYDTEGPLVDLGKELAAATGEIGEFSFGGSADFLPAVPGLFIEGVGKIVLPLIDEELAEKIIKVCEQAPFGRGFDTLVDTSVRNSWQLDPSKVKLQNPRWEAGIESAAPLIAAKFGVAGTPITLHLYKFLLYKVGGHFAKHRDTEKEDRMFATMVVQLPSIHKGGHLQVFKDGAKNAVIHDFGAAAGTAEYQCNYACHFADAEHAVQPITEGYRLALVYSICWPANTKQPPPSLSRDSQTPMLRALAELAEEDRDFHYYFEHSYTQKSISELGIGCLKGQDRARVANLRTANNALPPQQQFTFYLIRGQRATSYYGMGYSHDGDEWEESDSPRHIYSSPISLNGRILATSEIDLDDANVLNPDNLTRIERWSGHRTTTYEGNLGNEGPTKDTRYEKYLLLAWPAKTAEDRILALAGVNSHFTNMLSASASSELVRKFVQRIVNMKAAGTFKPERENKFGRALYKHIASVPNLHDLLPVYFDLFPRGTYVPETPAPSSYYTGYYTGYGMTATETTENPFIDIIQTIQHSGIWQKLGDKIINDFAGQILPTLDLMEEVKKSTVLQSEIKGQIVKKLLGLFRHQISPTPMPDGRSKEALQRKLWPAVLASEGSESFKDLARTYIAYFPQGAYASPQLDDKQRFGDLPRLAASPSAWEVIRATVTKAFDNDMEGALIFVHKSMQQSLPRTVWQPFLDISLKLCEVQEPALAPVAPSFSPFYEFSRPRPTRSTLLKAMWNTAMLLNARKEDVKSDSDAAAKLLKRYIAMAPTGLAGLEYGIQTPNGDGSFTDLIQIAQKFPSVWETSKCQILRAMASDMKLVLRFVKQCRLANLPEAVWGSSVEVCARLVALPKEGELDDVAFQNVLWHVAIDVPAPKLCQASVTRYMAVPTANATKAVSALTTICKADLRSFKSKLTVLEPLLRYWLKGMEEKVQMQHNEANKWIFPDGTIPSRPDLRNFLRSPQISTKIVGQFSGIGAARICASRIIFQNCSGTAEAGGRGKDAYVTVTKKPTPARQLEAERKETTAMFNAIRELLLYSDQGGPAAKKKKVEKA</sequence>
<organism evidence="2 3">
    <name type="scientific">Tilletia indica</name>
    <dbReference type="NCBI Taxonomy" id="43049"/>
    <lineage>
        <taxon>Eukaryota</taxon>
        <taxon>Fungi</taxon>
        <taxon>Dikarya</taxon>
        <taxon>Basidiomycota</taxon>
        <taxon>Ustilaginomycotina</taxon>
        <taxon>Exobasidiomycetes</taxon>
        <taxon>Tilletiales</taxon>
        <taxon>Tilletiaceae</taxon>
        <taxon>Tilletia</taxon>
    </lineage>
</organism>
<dbReference type="EMBL" id="LWDF02001197">
    <property type="protein sequence ID" value="KAE8239906.1"/>
    <property type="molecule type" value="Genomic_DNA"/>
</dbReference>
<accession>A0A177TWT6</accession>
<dbReference type="PROSITE" id="PS51471">
    <property type="entry name" value="FE2OG_OXY"/>
    <property type="match status" value="1"/>
</dbReference>
<name>A0A177TWT6_9BASI</name>
<reference evidence="2" key="1">
    <citation type="submission" date="2016-04" db="EMBL/GenBank/DDBJ databases">
        <authorList>
            <person name="Nguyen H.D."/>
            <person name="Samba Siva P."/>
            <person name="Cullis J."/>
            <person name="Levesque C.A."/>
            <person name="Hambleton S."/>
        </authorList>
    </citation>
    <scope>NUCLEOTIDE SEQUENCE</scope>
    <source>
        <strain evidence="2">DAOMC 236416</strain>
    </source>
</reference>
<reference evidence="2" key="2">
    <citation type="journal article" date="2019" name="IMA Fungus">
        <title>Genome sequencing and comparison of five Tilletia species to identify candidate genes for the detection of regulated species infecting wheat.</title>
        <authorList>
            <person name="Nguyen H.D.T."/>
            <person name="Sultana T."/>
            <person name="Kesanakurti P."/>
            <person name="Hambleton S."/>
        </authorList>
    </citation>
    <scope>NUCLEOTIDE SEQUENCE</scope>
    <source>
        <strain evidence="2">DAOMC 236416</strain>
    </source>
</reference>
<feature type="compositionally biased region" description="Acidic residues" evidence="1">
    <location>
        <begin position="27"/>
        <end position="41"/>
    </location>
</feature>
<dbReference type="PANTHER" id="PTHR33099:SF7">
    <property type="entry name" value="MYND-TYPE DOMAIN-CONTAINING PROTEIN"/>
    <property type="match status" value="1"/>
</dbReference>
<dbReference type="AlphaFoldDB" id="A0A177TWT6"/>
<evidence type="ECO:0000313" key="2">
    <source>
        <dbReference type="EMBL" id="KAE8239906.1"/>
    </source>
</evidence>